<dbReference type="EMBL" id="BPLR01016283">
    <property type="protein sequence ID" value="GIY82768.1"/>
    <property type="molecule type" value="Genomic_DNA"/>
</dbReference>
<reference evidence="2 3" key="1">
    <citation type="submission" date="2021-06" db="EMBL/GenBank/DDBJ databases">
        <title>Caerostris extrusa draft genome.</title>
        <authorList>
            <person name="Kono N."/>
            <person name="Arakawa K."/>
        </authorList>
    </citation>
    <scope>NUCLEOTIDE SEQUENCE [LARGE SCALE GENOMIC DNA]</scope>
</reference>
<protein>
    <submittedName>
        <fullName evidence="2">Uncharacterized protein</fullName>
    </submittedName>
</protein>
<sequence length="75" mass="8833">MKQQQLPQEYKQDPGNKGLTRDCHDCHEVTRACCTRDQRGRQQDCVGRRKLFEGRALLRTVQHHQVWVPLFSKSV</sequence>
<feature type="compositionally biased region" description="Basic and acidic residues" evidence="1">
    <location>
        <begin position="10"/>
        <end position="20"/>
    </location>
</feature>
<dbReference type="Proteomes" id="UP001054945">
    <property type="component" value="Unassembled WGS sequence"/>
</dbReference>
<evidence type="ECO:0000313" key="2">
    <source>
        <dbReference type="EMBL" id="GIY82768.1"/>
    </source>
</evidence>
<organism evidence="2 3">
    <name type="scientific">Caerostris extrusa</name>
    <name type="common">Bark spider</name>
    <name type="synonym">Caerostris bankana</name>
    <dbReference type="NCBI Taxonomy" id="172846"/>
    <lineage>
        <taxon>Eukaryota</taxon>
        <taxon>Metazoa</taxon>
        <taxon>Ecdysozoa</taxon>
        <taxon>Arthropoda</taxon>
        <taxon>Chelicerata</taxon>
        <taxon>Arachnida</taxon>
        <taxon>Araneae</taxon>
        <taxon>Araneomorphae</taxon>
        <taxon>Entelegynae</taxon>
        <taxon>Araneoidea</taxon>
        <taxon>Araneidae</taxon>
        <taxon>Caerostris</taxon>
    </lineage>
</organism>
<dbReference type="AlphaFoldDB" id="A0AAV4WKF7"/>
<evidence type="ECO:0000256" key="1">
    <source>
        <dbReference type="SAM" id="MobiDB-lite"/>
    </source>
</evidence>
<name>A0AAV4WKF7_CAEEX</name>
<gene>
    <name evidence="2" type="ORF">CEXT_277051</name>
</gene>
<comment type="caution">
    <text evidence="2">The sequence shown here is derived from an EMBL/GenBank/DDBJ whole genome shotgun (WGS) entry which is preliminary data.</text>
</comment>
<feature type="region of interest" description="Disordered" evidence="1">
    <location>
        <begin position="1"/>
        <end position="20"/>
    </location>
</feature>
<keyword evidence="3" id="KW-1185">Reference proteome</keyword>
<proteinExistence type="predicted"/>
<evidence type="ECO:0000313" key="3">
    <source>
        <dbReference type="Proteomes" id="UP001054945"/>
    </source>
</evidence>
<accession>A0AAV4WKF7</accession>